<reference evidence="1" key="1">
    <citation type="submission" date="2014-11" db="EMBL/GenBank/DDBJ databases">
        <authorList>
            <person name="Amaro Gonzalez C."/>
        </authorList>
    </citation>
    <scope>NUCLEOTIDE SEQUENCE</scope>
</reference>
<dbReference type="EMBL" id="GBXM01031669">
    <property type="protein sequence ID" value="JAH76908.1"/>
    <property type="molecule type" value="Transcribed_RNA"/>
</dbReference>
<organism evidence="1">
    <name type="scientific">Anguilla anguilla</name>
    <name type="common">European freshwater eel</name>
    <name type="synonym">Muraena anguilla</name>
    <dbReference type="NCBI Taxonomy" id="7936"/>
    <lineage>
        <taxon>Eukaryota</taxon>
        <taxon>Metazoa</taxon>
        <taxon>Chordata</taxon>
        <taxon>Craniata</taxon>
        <taxon>Vertebrata</taxon>
        <taxon>Euteleostomi</taxon>
        <taxon>Actinopterygii</taxon>
        <taxon>Neopterygii</taxon>
        <taxon>Teleostei</taxon>
        <taxon>Anguilliformes</taxon>
        <taxon>Anguillidae</taxon>
        <taxon>Anguilla</taxon>
    </lineage>
</organism>
<dbReference type="AlphaFoldDB" id="A0A0E9VI62"/>
<proteinExistence type="predicted"/>
<reference evidence="1" key="2">
    <citation type="journal article" date="2015" name="Fish Shellfish Immunol.">
        <title>Early steps in the European eel (Anguilla anguilla)-Vibrio vulnificus interaction in the gills: Role of the RtxA13 toxin.</title>
        <authorList>
            <person name="Callol A."/>
            <person name="Pajuelo D."/>
            <person name="Ebbesson L."/>
            <person name="Teles M."/>
            <person name="MacKenzie S."/>
            <person name="Amaro C."/>
        </authorList>
    </citation>
    <scope>NUCLEOTIDE SEQUENCE</scope>
</reference>
<evidence type="ECO:0000313" key="1">
    <source>
        <dbReference type="EMBL" id="JAH76908.1"/>
    </source>
</evidence>
<sequence length="23" mass="2848">MLNSSWFNLTPHAIEIFWWSVRL</sequence>
<name>A0A0E9VI62_ANGAN</name>
<protein>
    <submittedName>
        <fullName evidence="1">Uncharacterized protein</fullName>
    </submittedName>
</protein>
<accession>A0A0E9VI62</accession>